<dbReference type="InterPro" id="IPR059101">
    <property type="entry name" value="NFACT-R_2"/>
</dbReference>
<keyword evidence="3" id="KW-1185">Reference proteome</keyword>
<sequence>MLYLDGISINKLKDELSEVLTGRKVTKVFQYSRLSTSVFFGKLNLFFSCNASLPVCYLKDNKENAPETPMSFSLNLRKHLLNSIITEVSQLGYDRILVFKFRKLNELGQYKDYILYFEIMGKHSNLILTDKDGGILDLMKKFSLEENKLRVLLPGAKYSQPITEKKNSPAELSEESLEKMIGSPKEMVKSIEGLGMVAAKAIETTSDFFEVLNTKGTPTVYYNNRKITLASVFQVKNAGFDRKEEFETINRMINFYIEATKSSESYNNLFSSLLNVVEKEIKKNKRTLKILEKEMDKNKKYEKSKETGDILAANLYSIKRGQKEAVLFDFYNNCETTIILNPNFSPKENLDRYYKKYNKLKRGFEFNLKRYEQVKNEIVYLKGVKSFLEESSTMENLNTIKDELVVGKYMKAVKSLKKKKITPLNYGTIEFEGYQILYGRNNLENDNLSFKVADRNDMWLHSKEVPGSHVIIRWNGEFTEEVIFKGAEIAAFYSKTLPGEKVLIDYTLKKHLNKPKGGKPGFVTYNNQESILVVKPESI</sequence>
<evidence type="ECO:0000313" key="3">
    <source>
        <dbReference type="Proteomes" id="UP000006875"/>
    </source>
</evidence>
<dbReference type="AlphaFoldDB" id="E3H9W7"/>
<proteinExistence type="predicted"/>
<dbReference type="GO" id="GO:1990112">
    <property type="term" value="C:RQC complex"/>
    <property type="evidence" value="ECO:0007669"/>
    <property type="project" value="TreeGrafter"/>
</dbReference>
<dbReference type="PANTHER" id="PTHR15239:SF6">
    <property type="entry name" value="RIBOSOME QUALITY CONTROL COMPLEX SUBUNIT NEMF"/>
    <property type="match status" value="1"/>
</dbReference>
<dbReference type="GO" id="GO:0043023">
    <property type="term" value="F:ribosomal large subunit binding"/>
    <property type="evidence" value="ECO:0007669"/>
    <property type="project" value="TreeGrafter"/>
</dbReference>
<dbReference type="OrthoDB" id="9766163at2"/>
<dbReference type="eggNOG" id="COG1293">
    <property type="taxonomic scope" value="Bacteria"/>
</dbReference>
<feature type="domain" description="NFACT protein RNA binding" evidence="1">
    <location>
        <begin position="433"/>
        <end position="510"/>
    </location>
</feature>
<dbReference type="GO" id="GO:0072344">
    <property type="term" value="P:rescue of stalled ribosome"/>
    <property type="evidence" value="ECO:0007669"/>
    <property type="project" value="TreeGrafter"/>
</dbReference>
<protein>
    <submittedName>
        <fullName evidence="2">Fibronectin-binding A domain protein</fullName>
    </submittedName>
</protein>
<evidence type="ECO:0000313" key="2">
    <source>
        <dbReference type="EMBL" id="ADO83095.1"/>
    </source>
</evidence>
<dbReference type="EMBL" id="CP002281">
    <property type="protein sequence ID" value="ADO83095.1"/>
    <property type="molecule type" value="Genomic_DNA"/>
</dbReference>
<dbReference type="KEGG" id="ipo:Ilyop_1314"/>
<name>E3H9W7_ILYPC</name>
<dbReference type="Pfam" id="PF18297">
    <property type="entry name" value="NFACT-R_2"/>
    <property type="match status" value="1"/>
</dbReference>
<dbReference type="InterPro" id="IPR051608">
    <property type="entry name" value="RQC_Subunit_NEMF"/>
</dbReference>
<dbReference type="Gene3D" id="2.30.310.10">
    <property type="entry name" value="ibrinogen binding protein from staphylococcus aureus domain"/>
    <property type="match status" value="1"/>
</dbReference>
<accession>E3H9W7</accession>
<dbReference type="STRING" id="572544.Ilyop_1314"/>
<dbReference type="HOGENOM" id="CLU_022481_2_1_0"/>
<reference evidence="2 3" key="1">
    <citation type="journal article" date="2010" name="Stand. Genomic Sci.">
        <title>Complete genome sequence of Ilyobacter polytropus type strain (CuHbu1).</title>
        <authorList>
            <person name="Sikorski J."/>
            <person name="Chertkov O."/>
            <person name="Lapidus A."/>
            <person name="Nolan M."/>
            <person name="Lucas S."/>
            <person name="Del Rio T.G."/>
            <person name="Tice H."/>
            <person name="Cheng J.F."/>
            <person name="Tapia R."/>
            <person name="Han C."/>
            <person name="Goodwin L."/>
            <person name="Pitluck S."/>
            <person name="Liolios K."/>
            <person name="Ivanova N."/>
            <person name="Mavromatis K."/>
            <person name="Mikhailova N."/>
            <person name="Pati A."/>
            <person name="Chen A."/>
            <person name="Palaniappan K."/>
            <person name="Land M."/>
            <person name="Hauser L."/>
            <person name="Chang Y.J."/>
            <person name="Jeffries C.D."/>
            <person name="Brambilla E."/>
            <person name="Yasawong M."/>
            <person name="Rohde M."/>
            <person name="Pukall R."/>
            <person name="Spring S."/>
            <person name="Goker M."/>
            <person name="Woyke T."/>
            <person name="Bristow J."/>
            <person name="Eisen J.A."/>
            <person name="Markowitz V."/>
            <person name="Hugenholtz P."/>
            <person name="Kyrpides N.C."/>
            <person name="Klenk H.P."/>
        </authorList>
    </citation>
    <scope>NUCLEOTIDE SEQUENCE [LARGE SCALE GENOMIC DNA]</scope>
    <source>
        <strain evidence="3">ATCC 51220 / DSM 2926 / LMG 16218 / CuHBu1</strain>
    </source>
</reference>
<dbReference type="GO" id="GO:0000049">
    <property type="term" value="F:tRNA binding"/>
    <property type="evidence" value="ECO:0007669"/>
    <property type="project" value="TreeGrafter"/>
</dbReference>
<evidence type="ECO:0000259" key="1">
    <source>
        <dbReference type="Pfam" id="PF18297"/>
    </source>
</evidence>
<dbReference type="PANTHER" id="PTHR15239">
    <property type="entry name" value="NUCLEAR EXPORT MEDIATOR FACTOR NEMF"/>
    <property type="match status" value="1"/>
</dbReference>
<dbReference type="Proteomes" id="UP000006875">
    <property type="component" value="Chromosome"/>
</dbReference>
<dbReference type="RefSeq" id="WP_013387762.1">
    <property type="nucleotide sequence ID" value="NC_014632.1"/>
</dbReference>
<dbReference type="Pfam" id="PF05833">
    <property type="entry name" value="NFACT_N"/>
    <property type="match status" value="1"/>
</dbReference>
<gene>
    <name evidence="2" type="ordered locus">Ilyop_1314</name>
</gene>
<organism evidence="2 3">
    <name type="scientific">Ilyobacter polytropus (strain ATCC 51220 / DSM 2926 / LMG 16218 / CuHBu1)</name>
    <dbReference type="NCBI Taxonomy" id="572544"/>
    <lineage>
        <taxon>Bacteria</taxon>
        <taxon>Fusobacteriati</taxon>
        <taxon>Fusobacteriota</taxon>
        <taxon>Fusobacteriia</taxon>
        <taxon>Fusobacteriales</taxon>
        <taxon>Fusobacteriaceae</taxon>
        <taxon>Ilyobacter</taxon>
    </lineage>
</organism>